<dbReference type="Pfam" id="PF23055">
    <property type="entry name" value="DUF7041"/>
    <property type="match status" value="1"/>
</dbReference>
<evidence type="ECO:0000313" key="3">
    <source>
        <dbReference type="Proteomes" id="UP001152795"/>
    </source>
</evidence>
<dbReference type="Proteomes" id="UP001152795">
    <property type="component" value="Unassembled WGS sequence"/>
</dbReference>
<feature type="domain" description="DUF7041" evidence="1">
    <location>
        <begin position="129"/>
        <end position="202"/>
    </location>
</feature>
<keyword evidence="3" id="KW-1185">Reference proteome</keyword>
<reference evidence="2" key="1">
    <citation type="submission" date="2020-04" db="EMBL/GenBank/DDBJ databases">
        <authorList>
            <person name="Alioto T."/>
            <person name="Alioto T."/>
            <person name="Gomez Garrido J."/>
        </authorList>
    </citation>
    <scope>NUCLEOTIDE SEQUENCE</scope>
    <source>
        <strain evidence="2">A484AB</strain>
    </source>
</reference>
<accession>A0A7D9MG02</accession>
<dbReference type="InterPro" id="IPR055469">
    <property type="entry name" value="DUF7041"/>
</dbReference>
<evidence type="ECO:0000313" key="2">
    <source>
        <dbReference type="EMBL" id="CAB4045884.1"/>
    </source>
</evidence>
<proteinExistence type="predicted"/>
<name>A0A7D9MG02_PARCT</name>
<comment type="caution">
    <text evidence="2">The sequence shown here is derived from an EMBL/GenBank/DDBJ whole genome shotgun (WGS) entry which is preliminary data.</text>
</comment>
<dbReference type="OrthoDB" id="6621317at2759"/>
<dbReference type="AlphaFoldDB" id="A0A7D9MG02"/>
<sequence>MPPKKIDERVLLDKYESLNERIVSLINSAQIKIDEKCKPTTAKILASAILKLAKELEEAFSEWISATSTSDETLAAARKIRNTSAMKTDEILVELQIAAGPLDIETKPQKPDVAKLPKVEFRSFDTGKSNPKLWFEQLEVILKTMAITSQEQRFASLLRLVDESTSSLLSSITRSNSPFPYKEARELLIKEFSLSKYDRVRSYFEASPADDEKLTIFASRVEVLVEDISMDDVRKFCLLRHAPAQVRLQLSGKGFETLSLGDLLMEADTLSQRAKLDAQLVAAIHPKQKGKGKFNKKQCGFHRKFGREAKSCTGPEKCSFWSENLRFVGDRPDDKGNDPGSSLRG</sequence>
<evidence type="ECO:0000259" key="1">
    <source>
        <dbReference type="Pfam" id="PF23055"/>
    </source>
</evidence>
<protein>
    <recommendedName>
        <fullName evidence="1">DUF7041 domain-containing protein</fullName>
    </recommendedName>
</protein>
<gene>
    <name evidence="2" type="ORF">PACLA_8A065351</name>
</gene>
<dbReference type="EMBL" id="CACRXK020042925">
    <property type="protein sequence ID" value="CAB4045884.1"/>
    <property type="molecule type" value="Genomic_DNA"/>
</dbReference>
<organism evidence="2 3">
    <name type="scientific">Paramuricea clavata</name>
    <name type="common">Red gorgonian</name>
    <name type="synonym">Violescent sea-whip</name>
    <dbReference type="NCBI Taxonomy" id="317549"/>
    <lineage>
        <taxon>Eukaryota</taxon>
        <taxon>Metazoa</taxon>
        <taxon>Cnidaria</taxon>
        <taxon>Anthozoa</taxon>
        <taxon>Octocorallia</taxon>
        <taxon>Malacalcyonacea</taxon>
        <taxon>Plexauridae</taxon>
        <taxon>Paramuricea</taxon>
    </lineage>
</organism>